<dbReference type="Pfam" id="PF00581">
    <property type="entry name" value="Rhodanese"/>
    <property type="match status" value="1"/>
</dbReference>
<dbReference type="GO" id="GO:0004792">
    <property type="term" value="F:thiosulfate-cyanide sulfurtransferase activity"/>
    <property type="evidence" value="ECO:0007669"/>
    <property type="project" value="InterPro"/>
</dbReference>
<keyword evidence="3 6" id="KW-0812">Transmembrane</keyword>
<dbReference type="InterPro" id="IPR023695">
    <property type="entry name" value="Thiosulf_sulfurTrfase"/>
</dbReference>
<reference evidence="8 9" key="1">
    <citation type="journal article" date="2007" name="J. Bacteriol.">
        <title>Whole-genome analysis of the methyl tert-butyl ether-degrading beta-proteobacterium Methylibium petroleiphilum PM1.</title>
        <authorList>
            <person name="Kane S.R."/>
            <person name="Chakicherla A.Y."/>
            <person name="Chain P.S.G."/>
            <person name="Schmidt R."/>
            <person name="Shin M.W."/>
            <person name="Legler T.C."/>
            <person name="Scow K.M."/>
            <person name="Larimer F.W."/>
            <person name="Lucas S.M."/>
            <person name="Richardson P.M."/>
            <person name="Hristova K.R."/>
        </authorList>
    </citation>
    <scope>NUCLEOTIDE SEQUENCE [LARGE SCALE GENOMIC DNA]</scope>
    <source>
        <strain evidence="9">ATCC BAA-1232 / LMG 22953 / PM1</strain>
    </source>
</reference>
<dbReference type="STRING" id="420662.Mpe_A3647"/>
<accession>A2SM11</accession>
<dbReference type="SUPFAM" id="SSF52821">
    <property type="entry name" value="Rhodanese/Cell cycle control phosphatase"/>
    <property type="match status" value="1"/>
</dbReference>
<keyword evidence="5 6" id="KW-0472">Membrane</keyword>
<evidence type="ECO:0000256" key="2">
    <source>
        <dbReference type="ARBA" id="ARBA00022475"/>
    </source>
</evidence>
<evidence type="ECO:0000256" key="5">
    <source>
        <dbReference type="ARBA" id="ARBA00023136"/>
    </source>
</evidence>
<organism evidence="8 9">
    <name type="scientific">Methylibium petroleiphilum (strain ATCC BAA-1232 / LMG 22953 / PM1)</name>
    <dbReference type="NCBI Taxonomy" id="420662"/>
    <lineage>
        <taxon>Bacteria</taxon>
        <taxon>Pseudomonadati</taxon>
        <taxon>Pseudomonadota</taxon>
        <taxon>Betaproteobacteria</taxon>
        <taxon>Burkholderiales</taxon>
        <taxon>Sphaerotilaceae</taxon>
        <taxon>Methylibium</taxon>
    </lineage>
</organism>
<dbReference type="InterPro" id="IPR036873">
    <property type="entry name" value="Rhodanese-like_dom_sf"/>
</dbReference>
<dbReference type="GO" id="GO:0005737">
    <property type="term" value="C:cytoplasm"/>
    <property type="evidence" value="ECO:0007669"/>
    <property type="project" value="InterPro"/>
</dbReference>
<dbReference type="Gene3D" id="3.40.250.10">
    <property type="entry name" value="Rhodanese-like domain"/>
    <property type="match status" value="1"/>
</dbReference>
<dbReference type="PROSITE" id="PS50206">
    <property type="entry name" value="RHODANESE_3"/>
    <property type="match status" value="1"/>
</dbReference>
<keyword evidence="4 6" id="KW-1133">Transmembrane helix</keyword>
<feature type="transmembrane region" description="Helical" evidence="6">
    <location>
        <begin position="181"/>
        <end position="203"/>
    </location>
</feature>
<keyword evidence="9" id="KW-1185">Reference proteome</keyword>
<dbReference type="InterPro" id="IPR001763">
    <property type="entry name" value="Rhodanese-like_dom"/>
</dbReference>
<dbReference type="eggNOG" id="COG0607">
    <property type="taxonomic scope" value="Bacteria"/>
</dbReference>
<evidence type="ECO:0000313" key="9">
    <source>
        <dbReference type="Proteomes" id="UP000000366"/>
    </source>
</evidence>
<feature type="transmembrane region" description="Helical" evidence="6">
    <location>
        <begin position="15"/>
        <end position="36"/>
    </location>
</feature>
<dbReference type="SMART" id="SM00450">
    <property type="entry name" value="RHOD"/>
    <property type="match status" value="1"/>
</dbReference>
<dbReference type="GO" id="GO:0005886">
    <property type="term" value="C:plasma membrane"/>
    <property type="evidence" value="ECO:0007669"/>
    <property type="project" value="UniProtKB-SubCell"/>
</dbReference>
<dbReference type="PANTHER" id="PTHR42709:SF6">
    <property type="entry name" value="UNDECAPRENYL PHOSPHATE TRANSPORTER A"/>
    <property type="match status" value="1"/>
</dbReference>
<dbReference type="eggNOG" id="COG0586">
    <property type="taxonomic scope" value="Bacteria"/>
</dbReference>
<feature type="transmembrane region" description="Helical" evidence="6">
    <location>
        <begin position="48"/>
        <end position="73"/>
    </location>
</feature>
<keyword evidence="2" id="KW-1003">Cell membrane</keyword>
<dbReference type="HOGENOM" id="CLU_058197_0_0_4"/>
<feature type="transmembrane region" description="Helical" evidence="6">
    <location>
        <begin position="154"/>
        <end position="175"/>
    </location>
</feature>
<comment type="subcellular location">
    <subcellularLocation>
        <location evidence="1">Cell membrane</location>
        <topology evidence="1">Multi-pass membrane protein</topology>
    </subcellularLocation>
</comment>
<dbReference type="KEGG" id="mpt:Mpe_A3647"/>
<evidence type="ECO:0000256" key="1">
    <source>
        <dbReference type="ARBA" id="ARBA00004651"/>
    </source>
</evidence>
<dbReference type="Pfam" id="PF09335">
    <property type="entry name" value="VTT_dom"/>
    <property type="match status" value="1"/>
</dbReference>
<dbReference type="CDD" id="cd01444">
    <property type="entry name" value="GlpE_ST"/>
    <property type="match status" value="1"/>
</dbReference>
<sequence>MLECRLRHSCGTQRVQALIALVVQHGLIVVFATTLAARIGVPLPAAPLLVVAGGLAVGGTLSLPALLAVAVVANVLGDAAWFVAGRHHGHRVLGLLCRISLSPDSCVRQSEALILRWGGSSLVAAKFVPGVSVVAAPMAGAVGMSAARFVAYDALGGAVWSLVFLGLGAVFSTQIQALLDVLARAGAAATALLLLAVAGFVLWRYLRRRRFRNAAAMSRITQAELQALIDEGAEPVILDVRSGAAAGLDLRHIPGAWRVELSEVATHASQLPRDREIVLYCNCPNEASAATAAQALRAAGLPRVRPLAGGLEGWAAMGRAVAEGRPPPLS</sequence>
<dbReference type="Proteomes" id="UP000000366">
    <property type="component" value="Chromosome"/>
</dbReference>
<evidence type="ECO:0000256" key="4">
    <source>
        <dbReference type="ARBA" id="ARBA00022989"/>
    </source>
</evidence>
<feature type="domain" description="Rhodanese" evidence="7">
    <location>
        <begin position="231"/>
        <end position="323"/>
    </location>
</feature>
<evidence type="ECO:0000313" key="8">
    <source>
        <dbReference type="EMBL" id="ABM96600.1"/>
    </source>
</evidence>
<evidence type="ECO:0000256" key="6">
    <source>
        <dbReference type="SAM" id="Phobius"/>
    </source>
</evidence>
<name>A2SM11_METPP</name>
<evidence type="ECO:0000259" key="7">
    <source>
        <dbReference type="PROSITE" id="PS50206"/>
    </source>
</evidence>
<dbReference type="InterPro" id="IPR051311">
    <property type="entry name" value="DedA_domain"/>
</dbReference>
<dbReference type="AlphaFoldDB" id="A2SM11"/>
<gene>
    <name evidence="8" type="ordered locus">Mpe_A3647</name>
</gene>
<dbReference type="InterPro" id="IPR032816">
    <property type="entry name" value="VTT_dom"/>
</dbReference>
<protein>
    <recommendedName>
        <fullName evidence="7">Rhodanese domain-containing protein</fullName>
    </recommendedName>
</protein>
<dbReference type="PANTHER" id="PTHR42709">
    <property type="entry name" value="ALKALINE PHOSPHATASE LIKE PROTEIN"/>
    <property type="match status" value="1"/>
</dbReference>
<dbReference type="EMBL" id="CP000555">
    <property type="protein sequence ID" value="ABM96600.1"/>
    <property type="molecule type" value="Genomic_DNA"/>
</dbReference>
<evidence type="ECO:0000256" key="3">
    <source>
        <dbReference type="ARBA" id="ARBA00022692"/>
    </source>
</evidence>
<proteinExistence type="predicted"/>